<reference evidence="2 3" key="1">
    <citation type="submission" date="2015-11" db="EMBL/GenBank/DDBJ databases">
        <title>Genome sequences of Lysobacter enzymogenes strain C3 and Lysobacter antibioticus ATCC 29479.</title>
        <authorList>
            <person name="Kobayashi D.Y."/>
        </authorList>
    </citation>
    <scope>NUCLEOTIDE SEQUENCE [LARGE SCALE GENOMIC DNA]</scope>
    <source>
        <strain evidence="2 3">C3</strain>
    </source>
</reference>
<dbReference type="KEGG" id="lez:GLE_3119"/>
<name>A0A0S2DJ35_LYSEN</name>
<feature type="compositionally biased region" description="Low complexity" evidence="1">
    <location>
        <begin position="156"/>
        <end position="169"/>
    </location>
</feature>
<proteinExistence type="predicted"/>
<dbReference type="AlphaFoldDB" id="A0A0S2DJ35"/>
<protein>
    <submittedName>
        <fullName evidence="2">Uncharacterized protein</fullName>
    </submittedName>
</protein>
<evidence type="ECO:0000313" key="3">
    <source>
        <dbReference type="Proteomes" id="UP000061569"/>
    </source>
</evidence>
<dbReference type="Proteomes" id="UP000061569">
    <property type="component" value="Chromosome"/>
</dbReference>
<gene>
    <name evidence="2" type="ORF">GLE_3119</name>
</gene>
<organism evidence="2 3">
    <name type="scientific">Lysobacter enzymogenes</name>
    <dbReference type="NCBI Taxonomy" id="69"/>
    <lineage>
        <taxon>Bacteria</taxon>
        <taxon>Pseudomonadati</taxon>
        <taxon>Pseudomonadota</taxon>
        <taxon>Gammaproteobacteria</taxon>
        <taxon>Lysobacterales</taxon>
        <taxon>Lysobacteraceae</taxon>
        <taxon>Lysobacter</taxon>
    </lineage>
</organism>
<dbReference type="PATRIC" id="fig|69.6.peg.3076"/>
<accession>A0A0S2DJ35</accession>
<dbReference type="STRING" id="69.GLE_3119"/>
<evidence type="ECO:0000256" key="1">
    <source>
        <dbReference type="SAM" id="MobiDB-lite"/>
    </source>
</evidence>
<dbReference type="EMBL" id="CP013140">
    <property type="protein sequence ID" value="ALN58466.1"/>
    <property type="molecule type" value="Genomic_DNA"/>
</dbReference>
<evidence type="ECO:0000313" key="2">
    <source>
        <dbReference type="EMBL" id="ALN58466.1"/>
    </source>
</evidence>
<sequence length="196" mass="21000">MGGLQLDAFRSATTHRRTEIRPQRSRVPNRPVAGGPRLFWAGLRPFWGGATGCRGRGFSPDAFRSAATHHRTETCLHRPRVPQPTVLGRASAVVAGLPLLWEGSGCCGRGFSPDAFRSATTHRHAQRRPNAADCASQPRAPNFRPLRRSRRRPVIAASTPPTGAGAPMRAARHAHAASRPAPEARVGPSAAAPRPA</sequence>
<feature type="region of interest" description="Disordered" evidence="1">
    <location>
        <begin position="1"/>
        <end position="31"/>
    </location>
</feature>
<feature type="region of interest" description="Disordered" evidence="1">
    <location>
        <begin position="121"/>
        <end position="196"/>
    </location>
</feature>